<accession>A0AA37SRW6</accession>
<feature type="signal peptide" evidence="1">
    <location>
        <begin position="1"/>
        <end position="20"/>
    </location>
</feature>
<sequence>MKSKIAFSVTFLLLSHFVFTQNYLPIVNDSQNIQFEVCHPIFDGTLEETYEISGDTLINDLTYFKIKTNDIEGFFRQDSSNAKAWFKEVNGAEKLIMDLNLTVGDSIFIDCDKYGRRYSKVTSIDTIGTRKTVELDYIYPEVYATPTDTIIYRTLKFIEGIGPTGFFLYQIEDVDFHNYGFILRTVRKNGYFVYSEFENCYDLVPVSTKNLDQVHFQIFPNPTSDFIEIKSDHPVEDLKIYNITGQLISQQFIPHTNTKWDLTALESGLYFVNFRIKDRNITEIIVKN</sequence>
<keyword evidence="1" id="KW-0732">Signal</keyword>
<evidence type="ECO:0000313" key="3">
    <source>
        <dbReference type="EMBL" id="GLR17751.1"/>
    </source>
</evidence>
<keyword evidence="4" id="KW-1185">Reference proteome</keyword>
<reference evidence="3" key="1">
    <citation type="journal article" date="2014" name="Int. J. Syst. Evol. Microbiol.">
        <title>Complete genome sequence of Corynebacterium casei LMG S-19264T (=DSM 44701T), isolated from a smear-ripened cheese.</title>
        <authorList>
            <consortium name="US DOE Joint Genome Institute (JGI-PGF)"/>
            <person name="Walter F."/>
            <person name="Albersmeier A."/>
            <person name="Kalinowski J."/>
            <person name="Ruckert C."/>
        </authorList>
    </citation>
    <scope>NUCLEOTIDE SEQUENCE</scope>
    <source>
        <strain evidence="3">NBRC 108769</strain>
    </source>
</reference>
<dbReference type="NCBIfam" id="TIGR04183">
    <property type="entry name" value="Por_Secre_tail"/>
    <property type="match status" value="1"/>
</dbReference>
<feature type="domain" description="Secretion system C-terminal sorting" evidence="2">
    <location>
        <begin position="218"/>
        <end position="285"/>
    </location>
</feature>
<dbReference type="Proteomes" id="UP001156666">
    <property type="component" value="Unassembled WGS sequence"/>
</dbReference>
<gene>
    <name evidence="3" type="ORF">GCM10007940_23660</name>
</gene>
<evidence type="ECO:0000256" key="1">
    <source>
        <dbReference type="SAM" id="SignalP"/>
    </source>
</evidence>
<protein>
    <recommendedName>
        <fullName evidence="2">Secretion system C-terminal sorting domain-containing protein</fullName>
    </recommendedName>
</protein>
<evidence type="ECO:0000313" key="4">
    <source>
        <dbReference type="Proteomes" id="UP001156666"/>
    </source>
</evidence>
<organism evidence="3 4">
    <name type="scientific">Portibacter lacus</name>
    <dbReference type="NCBI Taxonomy" id="1099794"/>
    <lineage>
        <taxon>Bacteria</taxon>
        <taxon>Pseudomonadati</taxon>
        <taxon>Bacteroidota</taxon>
        <taxon>Saprospiria</taxon>
        <taxon>Saprospirales</taxon>
        <taxon>Haliscomenobacteraceae</taxon>
        <taxon>Portibacter</taxon>
    </lineage>
</organism>
<dbReference type="RefSeq" id="WP_235291433.1">
    <property type="nucleotide sequence ID" value="NZ_BSOH01000014.1"/>
</dbReference>
<comment type="caution">
    <text evidence="3">The sequence shown here is derived from an EMBL/GenBank/DDBJ whole genome shotgun (WGS) entry which is preliminary data.</text>
</comment>
<dbReference type="EMBL" id="BSOH01000014">
    <property type="protein sequence ID" value="GLR17751.1"/>
    <property type="molecule type" value="Genomic_DNA"/>
</dbReference>
<name>A0AA37SRW6_9BACT</name>
<evidence type="ECO:0000259" key="2">
    <source>
        <dbReference type="Pfam" id="PF18962"/>
    </source>
</evidence>
<feature type="chain" id="PRO_5041413966" description="Secretion system C-terminal sorting domain-containing protein" evidence="1">
    <location>
        <begin position="21"/>
        <end position="288"/>
    </location>
</feature>
<dbReference type="InterPro" id="IPR026444">
    <property type="entry name" value="Secre_tail"/>
</dbReference>
<dbReference type="Pfam" id="PF18962">
    <property type="entry name" value="Por_Secre_tail"/>
    <property type="match status" value="1"/>
</dbReference>
<reference evidence="3" key="2">
    <citation type="submission" date="2023-01" db="EMBL/GenBank/DDBJ databases">
        <title>Draft genome sequence of Portibacter lacus strain NBRC 108769.</title>
        <authorList>
            <person name="Sun Q."/>
            <person name="Mori K."/>
        </authorList>
    </citation>
    <scope>NUCLEOTIDE SEQUENCE</scope>
    <source>
        <strain evidence="3">NBRC 108769</strain>
    </source>
</reference>
<proteinExistence type="predicted"/>
<dbReference type="AlphaFoldDB" id="A0AA37SRW6"/>